<organism evidence="12 13">
    <name type="scientific">Hydrocarboniphaga daqingensis</name>
    <dbReference type="NCBI Taxonomy" id="490188"/>
    <lineage>
        <taxon>Bacteria</taxon>
        <taxon>Pseudomonadati</taxon>
        <taxon>Pseudomonadota</taxon>
        <taxon>Gammaproteobacteria</taxon>
        <taxon>Nevskiales</taxon>
        <taxon>Nevskiaceae</taxon>
        <taxon>Hydrocarboniphaga</taxon>
    </lineage>
</organism>
<proteinExistence type="inferred from homology"/>
<dbReference type="Proteomes" id="UP000199758">
    <property type="component" value="Unassembled WGS sequence"/>
</dbReference>
<name>A0A1M5K5W2_9GAMM</name>
<dbReference type="InterPro" id="IPR007860">
    <property type="entry name" value="DNA_mmatch_repair_MutS_con_dom"/>
</dbReference>
<dbReference type="Pfam" id="PF05188">
    <property type="entry name" value="MutS_II"/>
    <property type="match status" value="1"/>
</dbReference>
<dbReference type="Gene3D" id="6.10.140.430">
    <property type="match status" value="1"/>
</dbReference>
<evidence type="ECO:0000313" key="12">
    <source>
        <dbReference type="EMBL" id="SHG48198.1"/>
    </source>
</evidence>
<dbReference type="EMBL" id="FQWZ01000001">
    <property type="protein sequence ID" value="SHG48198.1"/>
    <property type="molecule type" value="Genomic_DNA"/>
</dbReference>
<dbReference type="GO" id="GO:0005524">
    <property type="term" value="F:ATP binding"/>
    <property type="evidence" value="ECO:0007669"/>
    <property type="project" value="UniProtKB-UniRule"/>
</dbReference>
<dbReference type="SMART" id="SM00534">
    <property type="entry name" value="MUTSac"/>
    <property type="match status" value="1"/>
</dbReference>
<evidence type="ECO:0000259" key="11">
    <source>
        <dbReference type="PROSITE" id="PS00486"/>
    </source>
</evidence>
<dbReference type="Gene3D" id="3.40.50.300">
    <property type="entry name" value="P-loop containing nucleotide triphosphate hydrolases"/>
    <property type="match status" value="1"/>
</dbReference>
<evidence type="ECO:0000256" key="2">
    <source>
        <dbReference type="ARBA" id="ARBA00021982"/>
    </source>
</evidence>
<dbReference type="InterPro" id="IPR007695">
    <property type="entry name" value="DNA_mismatch_repair_MutS-lik_N"/>
</dbReference>
<accession>A0A1M5K5W2</accession>
<dbReference type="InterPro" id="IPR016151">
    <property type="entry name" value="DNA_mismatch_repair_MutS_N"/>
</dbReference>
<dbReference type="Pfam" id="PF05190">
    <property type="entry name" value="MutS_IV"/>
    <property type="match status" value="1"/>
</dbReference>
<keyword evidence="13" id="KW-1185">Reference proteome</keyword>
<evidence type="ECO:0000256" key="10">
    <source>
        <dbReference type="RuleBase" id="RU003756"/>
    </source>
</evidence>
<dbReference type="NCBIfam" id="TIGR01070">
    <property type="entry name" value="mutS1"/>
    <property type="match status" value="1"/>
</dbReference>
<dbReference type="Gene3D" id="1.10.1420.10">
    <property type="match status" value="2"/>
</dbReference>
<dbReference type="InterPro" id="IPR007861">
    <property type="entry name" value="DNA_mismatch_repair_MutS_clamp"/>
</dbReference>
<dbReference type="PANTHER" id="PTHR11361">
    <property type="entry name" value="DNA MISMATCH REPAIR PROTEIN MUTS FAMILY MEMBER"/>
    <property type="match status" value="1"/>
</dbReference>
<evidence type="ECO:0000256" key="7">
    <source>
        <dbReference type="ARBA" id="ARBA00023204"/>
    </source>
</evidence>
<dbReference type="SUPFAM" id="SSF55271">
    <property type="entry name" value="DNA repair protein MutS, domain I"/>
    <property type="match status" value="1"/>
</dbReference>
<dbReference type="InterPro" id="IPR036678">
    <property type="entry name" value="MutS_con_dom_sf"/>
</dbReference>
<keyword evidence="6 9" id="KW-0238">DNA-binding</keyword>
<dbReference type="InterPro" id="IPR027417">
    <property type="entry name" value="P-loop_NTPase"/>
</dbReference>
<dbReference type="PANTHER" id="PTHR11361:SF34">
    <property type="entry name" value="DNA MISMATCH REPAIR PROTEIN MSH1, MITOCHONDRIAL"/>
    <property type="match status" value="1"/>
</dbReference>
<dbReference type="SMART" id="SM00533">
    <property type="entry name" value="MUTSd"/>
    <property type="match status" value="1"/>
</dbReference>
<dbReference type="InterPro" id="IPR017261">
    <property type="entry name" value="DNA_mismatch_repair_MutS/MSH"/>
</dbReference>
<protein>
    <recommendedName>
        <fullName evidence="2 9">DNA mismatch repair protein MutS</fullName>
    </recommendedName>
</protein>
<dbReference type="SUPFAM" id="SSF53150">
    <property type="entry name" value="DNA repair protein MutS, domain II"/>
    <property type="match status" value="1"/>
</dbReference>
<dbReference type="CDD" id="cd03284">
    <property type="entry name" value="ABC_MutS1"/>
    <property type="match status" value="1"/>
</dbReference>
<dbReference type="FunFam" id="3.40.50.300:FF:000870">
    <property type="entry name" value="MutS protein homolog 4"/>
    <property type="match status" value="1"/>
</dbReference>
<dbReference type="AlphaFoldDB" id="A0A1M5K5W2"/>
<feature type="domain" description="DNA mismatch repair proteins mutS family" evidence="11">
    <location>
        <begin position="695"/>
        <end position="711"/>
    </location>
</feature>
<sequence>MDNPSLAAHTPLMQQYLSIKAQHPNTLVLFRMGDFYELFYDDARKAARLLNITLTRRGESAGQPVVMAGVPVHAMEQYLARLIKAGESAVIAEQVGEPGLDKGPMRREVVRIVTPGTATDDSLLDPRAQNLLVAICKLTTRDGERYGCAWMELSSGRFSLLETTREADLRAELHRLRPSELLLADHDGAPSDLGFDATRRPPWHFDPASAYRLLLTQFGTKDLRGFGCEGMDAAIGAAGALLQYVQDTQKSLMPHLSGVRVEQPEEALILDPSTRRNLEIDRRLSGELDNSLLHVFDSCITAMGSRALARWLLRPLRDRSELDARYGAIANLLDHEREHRRLSAVRDALRNVADLERILARCALRSARPRDLAGLRDTLVMLPTLASLTSHLEAPRLQTLTQALSPHADLAAQLQRALHEQPPLTVRDGGIFQAGYDADLDHLRALSENADGFLLEMEQRERAATGIDALKVGYNRVHGFYIEIGKTHAAKVPAHYTRRQTLTHYERYITEELKRFEDQVLSARDRALAREKQLYDTLLDQLGGLLQPLQATAQALAELDVLACLAERALTLNLARPELVDDECLNITAGRHPVVERMIGSAFVPNGLCLDKDTRLLVITGPNMGGKSTYMRQTALIVLLAHAGSYVPASAARIGPVDRIFTRIGAADDLASGQSTFMVEMSETANILHNATRRSLVLMDEIGRGTSTYDGLSLARACAEHLATQVGAYTLFATHYFELTQLAERLPGIANVHLDAVEFGGSAGEAPKLVFLHQVKAGPANRSYGLQVAALAGLPTRVVSQARRYLVELEQQPPAIVTGATATAAMPPAASPQLPLFQAPSIPAETLRLLEQIDPDGLSPRDALDWVYRIKQSLKH</sequence>
<reference evidence="12 13" key="1">
    <citation type="submission" date="2016-11" db="EMBL/GenBank/DDBJ databases">
        <authorList>
            <person name="Jaros S."/>
            <person name="Januszkiewicz K."/>
            <person name="Wedrychowicz H."/>
        </authorList>
    </citation>
    <scope>NUCLEOTIDE SEQUENCE [LARGE SCALE GENOMIC DNA]</scope>
    <source>
        <strain evidence="12 13">CGMCC 1.7049</strain>
    </source>
</reference>
<dbReference type="Pfam" id="PF01624">
    <property type="entry name" value="MutS_I"/>
    <property type="match status" value="1"/>
</dbReference>
<dbReference type="SUPFAM" id="SSF48334">
    <property type="entry name" value="DNA repair protein MutS, domain III"/>
    <property type="match status" value="1"/>
</dbReference>
<dbReference type="InterPro" id="IPR007696">
    <property type="entry name" value="DNA_mismatch_repair_MutS_core"/>
</dbReference>
<dbReference type="GO" id="GO:0006298">
    <property type="term" value="P:mismatch repair"/>
    <property type="evidence" value="ECO:0007669"/>
    <property type="project" value="UniProtKB-UniRule"/>
</dbReference>
<keyword evidence="7 9" id="KW-0234">DNA repair</keyword>
<dbReference type="STRING" id="490188.SAMN04488068_0378"/>
<dbReference type="GO" id="GO:0140664">
    <property type="term" value="F:ATP-dependent DNA damage sensor activity"/>
    <property type="evidence" value="ECO:0007669"/>
    <property type="project" value="InterPro"/>
</dbReference>
<dbReference type="FunFam" id="3.40.1170.10:FF:000001">
    <property type="entry name" value="DNA mismatch repair protein MutS"/>
    <property type="match status" value="1"/>
</dbReference>
<evidence type="ECO:0000256" key="6">
    <source>
        <dbReference type="ARBA" id="ARBA00023125"/>
    </source>
</evidence>
<dbReference type="HAMAP" id="MF_00096">
    <property type="entry name" value="MutS"/>
    <property type="match status" value="1"/>
</dbReference>
<dbReference type="Pfam" id="PF00488">
    <property type="entry name" value="MutS_V"/>
    <property type="match status" value="1"/>
</dbReference>
<dbReference type="Pfam" id="PF05192">
    <property type="entry name" value="MutS_III"/>
    <property type="match status" value="1"/>
</dbReference>
<dbReference type="FunFam" id="1.10.1420.10:FF:000001">
    <property type="entry name" value="DNA mismatch repair protein MutS"/>
    <property type="match status" value="1"/>
</dbReference>
<dbReference type="SUPFAM" id="SSF52540">
    <property type="entry name" value="P-loop containing nucleoside triphosphate hydrolases"/>
    <property type="match status" value="1"/>
</dbReference>
<dbReference type="Gene3D" id="3.30.420.110">
    <property type="entry name" value="MutS, connector domain"/>
    <property type="match status" value="1"/>
</dbReference>
<dbReference type="InterPro" id="IPR000432">
    <property type="entry name" value="DNA_mismatch_repair_MutS_C"/>
</dbReference>
<evidence type="ECO:0000256" key="5">
    <source>
        <dbReference type="ARBA" id="ARBA00022840"/>
    </source>
</evidence>
<evidence type="ECO:0000256" key="9">
    <source>
        <dbReference type="HAMAP-Rule" id="MF_00096"/>
    </source>
</evidence>
<dbReference type="NCBIfam" id="NF003810">
    <property type="entry name" value="PRK05399.1"/>
    <property type="match status" value="1"/>
</dbReference>
<keyword evidence="5 9" id="KW-0067">ATP-binding</keyword>
<comment type="function">
    <text evidence="8 9">This protein is involved in the repair of mismatches in DNA. It is possible that it carries out the mismatch recognition step. This protein has a weak ATPase activity.</text>
</comment>
<dbReference type="GO" id="GO:0030983">
    <property type="term" value="F:mismatched DNA binding"/>
    <property type="evidence" value="ECO:0007669"/>
    <property type="project" value="InterPro"/>
</dbReference>
<dbReference type="PROSITE" id="PS00486">
    <property type="entry name" value="DNA_MISMATCH_REPAIR_2"/>
    <property type="match status" value="1"/>
</dbReference>
<dbReference type="InterPro" id="IPR036187">
    <property type="entry name" value="DNA_mismatch_repair_MutS_sf"/>
</dbReference>
<evidence type="ECO:0000256" key="8">
    <source>
        <dbReference type="ARBA" id="ARBA00024647"/>
    </source>
</evidence>
<evidence type="ECO:0000256" key="4">
    <source>
        <dbReference type="ARBA" id="ARBA00022763"/>
    </source>
</evidence>
<comment type="similarity">
    <text evidence="1 9 10">Belongs to the DNA mismatch repair MutS family.</text>
</comment>
<dbReference type="GO" id="GO:0003684">
    <property type="term" value="F:damaged DNA binding"/>
    <property type="evidence" value="ECO:0007669"/>
    <property type="project" value="UniProtKB-UniRule"/>
</dbReference>
<feature type="binding site" evidence="9">
    <location>
        <begin position="621"/>
        <end position="628"/>
    </location>
    <ligand>
        <name>ATP</name>
        <dbReference type="ChEBI" id="CHEBI:30616"/>
    </ligand>
</feature>
<dbReference type="GO" id="GO:0005829">
    <property type="term" value="C:cytosol"/>
    <property type="evidence" value="ECO:0007669"/>
    <property type="project" value="TreeGrafter"/>
</dbReference>
<dbReference type="InterPro" id="IPR045076">
    <property type="entry name" value="MutS"/>
</dbReference>
<dbReference type="RefSeq" id="WP_072893147.1">
    <property type="nucleotide sequence ID" value="NZ_FQWZ01000001.1"/>
</dbReference>
<keyword evidence="4 9" id="KW-0227">DNA damage</keyword>
<dbReference type="InterPro" id="IPR005748">
    <property type="entry name" value="DNA_mismatch_repair_MutS"/>
</dbReference>
<dbReference type="OrthoDB" id="9802448at2"/>
<evidence type="ECO:0000313" key="13">
    <source>
        <dbReference type="Proteomes" id="UP000199758"/>
    </source>
</evidence>
<keyword evidence="3 9" id="KW-0547">Nucleotide-binding</keyword>
<evidence type="ECO:0000256" key="1">
    <source>
        <dbReference type="ARBA" id="ARBA00006271"/>
    </source>
</evidence>
<evidence type="ECO:0000256" key="3">
    <source>
        <dbReference type="ARBA" id="ARBA00022741"/>
    </source>
</evidence>
<dbReference type="PIRSF" id="PIRSF037677">
    <property type="entry name" value="DNA_mis_repair_Msh6"/>
    <property type="match status" value="1"/>
</dbReference>
<dbReference type="Gene3D" id="3.40.1170.10">
    <property type="entry name" value="DNA repair protein MutS, domain I"/>
    <property type="match status" value="1"/>
</dbReference>
<gene>
    <name evidence="9" type="primary">mutS</name>
    <name evidence="12" type="ORF">SAMN04488068_0378</name>
</gene>